<dbReference type="Gramene" id="OMERI12G10380.1">
    <property type="protein sequence ID" value="OMERI12G10380.1"/>
    <property type="gene ID" value="OMERI12G10380"/>
</dbReference>
<dbReference type="HOGENOM" id="CLU_563083_0_0_1"/>
<feature type="transmembrane region" description="Helical" evidence="2">
    <location>
        <begin position="140"/>
        <end position="160"/>
    </location>
</feature>
<evidence type="ECO:0000256" key="1">
    <source>
        <dbReference type="SAM" id="MobiDB-lite"/>
    </source>
</evidence>
<keyword evidence="2" id="KW-0812">Transmembrane</keyword>
<reference evidence="3" key="1">
    <citation type="submission" date="2015-04" db="UniProtKB">
        <authorList>
            <consortium name="EnsemblPlants"/>
        </authorList>
    </citation>
    <scope>IDENTIFICATION</scope>
</reference>
<accession>A0A0E0FCV4</accession>
<dbReference type="EnsemblPlants" id="OMERI12G10380.1">
    <property type="protein sequence ID" value="OMERI12G10380.1"/>
    <property type="gene ID" value="OMERI12G10380"/>
</dbReference>
<keyword evidence="4" id="KW-1185">Reference proteome</keyword>
<dbReference type="Proteomes" id="UP000008021">
    <property type="component" value="Chromosome 12"/>
</dbReference>
<dbReference type="eggNOG" id="ENOG502QVG9">
    <property type="taxonomic scope" value="Eukaryota"/>
</dbReference>
<feature type="region of interest" description="Disordered" evidence="1">
    <location>
        <begin position="1"/>
        <end position="104"/>
    </location>
</feature>
<dbReference type="AlphaFoldDB" id="A0A0E0FCV4"/>
<reference evidence="3" key="2">
    <citation type="submission" date="2018-05" db="EMBL/GenBank/DDBJ databases">
        <title>OmerRS3 (Oryza meridionalis Reference Sequence Version 3).</title>
        <authorList>
            <person name="Zhang J."/>
            <person name="Kudrna D."/>
            <person name="Lee S."/>
            <person name="Talag J."/>
            <person name="Welchert J."/>
            <person name="Wing R.A."/>
        </authorList>
    </citation>
    <scope>NUCLEOTIDE SEQUENCE [LARGE SCALE GENOMIC DNA]</scope>
    <source>
        <strain evidence="3">cv. OR44</strain>
    </source>
</reference>
<dbReference type="InterPro" id="IPR037804">
    <property type="entry name" value="SGF73"/>
</dbReference>
<keyword evidence="2" id="KW-0472">Membrane</keyword>
<name>A0A0E0FCV4_9ORYZ</name>
<evidence type="ECO:0000313" key="3">
    <source>
        <dbReference type="EnsemblPlants" id="OMERI12G10380.1"/>
    </source>
</evidence>
<organism evidence="3">
    <name type="scientific">Oryza meridionalis</name>
    <dbReference type="NCBI Taxonomy" id="40149"/>
    <lineage>
        <taxon>Eukaryota</taxon>
        <taxon>Viridiplantae</taxon>
        <taxon>Streptophyta</taxon>
        <taxon>Embryophyta</taxon>
        <taxon>Tracheophyta</taxon>
        <taxon>Spermatophyta</taxon>
        <taxon>Magnoliopsida</taxon>
        <taxon>Liliopsida</taxon>
        <taxon>Poales</taxon>
        <taxon>Poaceae</taxon>
        <taxon>BOP clade</taxon>
        <taxon>Oryzoideae</taxon>
        <taxon>Oryzeae</taxon>
        <taxon>Oryzinae</taxon>
        <taxon>Oryza</taxon>
    </lineage>
</organism>
<dbReference type="PANTHER" id="PTHR47805:SF1">
    <property type="entry name" value="SAGA-ASSOCIATED FACTOR 73"/>
    <property type="match status" value="1"/>
</dbReference>
<feature type="compositionally biased region" description="Polar residues" evidence="1">
    <location>
        <begin position="1"/>
        <end position="15"/>
    </location>
</feature>
<evidence type="ECO:0000256" key="2">
    <source>
        <dbReference type="SAM" id="Phobius"/>
    </source>
</evidence>
<keyword evidence="2" id="KW-1133">Transmembrane helix</keyword>
<sequence length="485" mass="52857">MCPQITCSYESSPNEPSWLVIRPGQAPTESGSLGTRTDRAKPQICNTWRSRRLLSPLTPSPPPPPPRRRRSPEVTGGRPPRGGDPFPPPLPRPPRAPARPLRSSGPLPLYPREFLACDAAGGARAGGGRRRRRGKSGARAAAAVVAGLIPRLFFAIYCYYKMVCMSGHFKMASVLKLVMMENHATLDDLTGDKGAAQILHSQLFDAHEPNLLDEDDMHIFGSKPMADPLDLVCCNTCKKPIKASQYAVHAEQCSPGKVNANDSMGTGIDDDCGTKKPPKKGRKIKLTNQKVHIKVKAKSQSENKNIANGFELDNVLANKVQPIGSTIDQRFKSSANNAALTSVPQGHHRDAPVPLATKMYHSQGNYRLRLELGQLYQQSCSEHSGSYSIPNSSQENGLMVSHLSPRDNSSLNVAQKSFVPQTKSMDQLLANTTELCSVIPQQVAASVPNRAQAAKSQRADIQLKTKWQEADAAKMLFGIPKTQVR</sequence>
<protein>
    <recommendedName>
        <fullName evidence="5">SAGA-associated factor 11</fullName>
    </recommendedName>
</protein>
<feature type="compositionally biased region" description="Pro residues" evidence="1">
    <location>
        <begin position="85"/>
        <end position="97"/>
    </location>
</feature>
<dbReference type="GO" id="GO:0000124">
    <property type="term" value="C:SAGA complex"/>
    <property type="evidence" value="ECO:0007669"/>
    <property type="project" value="InterPro"/>
</dbReference>
<evidence type="ECO:0008006" key="5">
    <source>
        <dbReference type="Google" id="ProtNLM"/>
    </source>
</evidence>
<dbReference type="PANTHER" id="PTHR47805">
    <property type="entry name" value="SAGA-ASSOCIATED FACTOR 73"/>
    <property type="match status" value="1"/>
</dbReference>
<proteinExistence type="predicted"/>
<evidence type="ECO:0000313" key="4">
    <source>
        <dbReference type="Proteomes" id="UP000008021"/>
    </source>
</evidence>